<dbReference type="SUPFAM" id="SSF118215">
    <property type="entry name" value="Proton glutamate symport protein"/>
    <property type="match status" value="1"/>
</dbReference>
<protein>
    <recommendedName>
        <fullName evidence="11">Dicarboxylate/amino acid:cation symporter</fullName>
    </recommendedName>
</protein>
<sequence>MRMKKKPLALWIFTGLALGIVAGMLLMGRPDIAEIYIKPFGTLFLNLLKFIVVPIVLFSIMNGVISMKDIKKVGSIGGKTVIYYMCTTFFAVTLGLLIANLFKKGFPVLSTSSLEYTAAETPSFIQTLIGIFPSNIIQPMAEASMLQVIVVALLFGFGTIVAGKKGEVFGNFVESANDVSIAVMSFIIKLSPIGVFCLITPVVAANGPQILGSLAFVLLVAYIGYILHASLVYSLTVKSLAGIGPLKFFKGMAPAMIMAFSSASSVGALPLNLECAEKLGARKEVASFVLPLGATINMDGTAIYQGVCAVFIASCYGINLTLSQQIVIILTAVLASVGTAGVPGSGMIMLAMVLQSVGLPVEGIALVAGIDRLFDMGRTTVNITGDAACAVIVSHLEDKRLKKA</sequence>
<feature type="transmembrane region" description="Helical" evidence="8">
    <location>
        <begin position="43"/>
        <end position="60"/>
    </location>
</feature>
<feature type="transmembrane region" description="Helical" evidence="8">
    <location>
        <begin position="143"/>
        <end position="162"/>
    </location>
</feature>
<accession>A8S1V1</accession>
<evidence type="ECO:0000256" key="3">
    <source>
        <dbReference type="ARBA" id="ARBA00022475"/>
    </source>
</evidence>
<name>A8S1V1_ENTBW</name>
<reference evidence="9 10" key="2">
    <citation type="submission" date="2007-09" db="EMBL/GenBank/DDBJ databases">
        <title>Draft genome sequence of Clostridium bolteae (ATCC BAA-613).</title>
        <authorList>
            <person name="Sudarsanam P."/>
            <person name="Ley R."/>
            <person name="Guruge J."/>
            <person name="Turnbaugh P.J."/>
            <person name="Mahowald M."/>
            <person name="Liep D."/>
            <person name="Gordon J."/>
        </authorList>
    </citation>
    <scope>NUCLEOTIDE SEQUENCE [LARGE SCALE GENOMIC DNA]</scope>
    <source>
        <strain evidence="10">ATCC BAA-613 / DSM 15670 / CCUG 46953 / JCM 12243 / WAL 16351</strain>
    </source>
</reference>
<dbReference type="AlphaFoldDB" id="A8S1V1"/>
<evidence type="ECO:0000256" key="7">
    <source>
        <dbReference type="ARBA" id="ARBA00023136"/>
    </source>
</evidence>
<dbReference type="InterPro" id="IPR001991">
    <property type="entry name" value="Na-dicarboxylate_symporter"/>
</dbReference>
<dbReference type="PANTHER" id="PTHR42865">
    <property type="entry name" value="PROTON/GLUTAMATE-ASPARTATE SYMPORTER"/>
    <property type="match status" value="1"/>
</dbReference>
<evidence type="ECO:0000313" key="10">
    <source>
        <dbReference type="Proteomes" id="UP000005396"/>
    </source>
</evidence>
<dbReference type="InterPro" id="IPR036458">
    <property type="entry name" value="Na:dicarbo_symporter_sf"/>
</dbReference>
<organism evidence="9 10">
    <name type="scientific">Enterocloster bolteae (strain ATCC BAA-613 / DSM 15670 / CCUG 46953 / JCM 12243 / WAL 16351)</name>
    <name type="common">Clostridium bolteae</name>
    <dbReference type="NCBI Taxonomy" id="411902"/>
    <lineage>
        <taxon>Bacteria</taxon>
        <taxon>Bacillati</taxon>
        <taxon>Bacillota</taxon>
        <taxon>Clostridia</taxon>
        <taxon>Lachnospirales</taxon>
        <taxon>Lachnospiraceae</taxon>
        <taxon>Enterocloster</taxon>
    </lineage>
</organism>
<dbReference type="GO" id="GO:0015293">
    <property type="term" value="F:symporter activity"/>
    <property type="evidence" value="ECO:0007669"/>
    <property type="project" value="UniProtKB-KW"/>
</dbReference>
<keyword evidence="5" id="KW-0769">Symport</keyword>
<dbReference type="EMBL" id="ABCC02000047">
    <property type="protein sequence ID" value="EDP13612.1"/>
    <property type="molecule type" value="Genomic_DNA"/>
</dbReference>
<dbReference type="GO" id="GO:0006835">
    <property type="term" value="P:dicarboxylic acid transport"/>
    <property type="evidence" value="ECO:0007669"/>
    <property type="project" value="UniProtKB-ARBA"/>
</dbReference>
<dbReference type="PRINTS" id="PR00173">
    <property type="entry name" value="EDTRNSPORT"/>
</dbReference>
<feature type="transmembrane region" description="Helical" evidence="8">
    <location>
        <begin position="81"/>
        <end position="102"/>
    </location>
</feature>
<feature type="transmembrane region" description="Helical" evidence="8">
    <location>
        <begin position="248"/>
        <end position="269"/>
    </location>
</feature>
<evidence type="ECO:0000256" key="2">
    <source>
        <dbReference type="ARBA" id="ARBA00022448"/>
    </source>
</evidence>
<feature type="transmembrane region" description="Helical" evidence="8">
    <location>
        <begin position="302"/>
        <end position="319"/>
    </location>
</feature>
<evidence type="ECO:0000313" key="9">
    <source>
        <dbReference type="EMBL" id="EDP13612.1"/>
    </source>
</evidence>
<keyword evidence="7 8" id="KW-0472">Membrane</keyword>
<keyword evidence="3" id="KW-1003">Cell membrane</keyword>
<gene>
    <name evidence="9" type="ORF">CLOBOL_06177</name>
</gene>
<comment type="caution">
    <text evidence="9">The sequence shown here is derived from an EMBL/GenBank/DDBJ whole genome shotgun (WGS) entry which is preliminary data.</text>
</comment>
<keyword evidence="4 8" id="KW-0812">Transmembrane</keyword>
<evidence type="ECO:0000256" key="1">
    <source>
        <dbReference type="ARBA" id="ARBA00004651"/>
    </source>
</evidence>
<dbReference type="GO" id="GO:0005886">
    <property type="term" value="C:plasma membrane"/>
    <property type="evidence" value="ECO:0007669"/>
    <property type="project" value="UniProtKB-SubCell"/>
</dbReference>
<dbReference type="PANTHER" id="PTHR42865:SF7">
    <property type="entry name" value="PROTON_GLUTAMATE-ASPARTATE SYMPORTER"/>
    <property type="match status" value="1"/>
</dbReference>
<feature type="transmembrane region" description="Helical" evidence="8">
    <location>
        <begin position="210"/>
        <end position="236"/>
    </location>
</feature>
<evidence type="ECO:0008006" key="11">
    <source>
        <dbReference type="Google" id="ProtNLM"/>
    </source>
</evidence>
<evidence type="ECO:0000256" key="8">
    <source>
        <dbReference type="SAM" id="Phobius"/>
    </source>
</evidence>
<evidence type="ECO:0000256" key="6">
    <source>
        <dbReference type="ARBA" id="ARBA00022989"/>
    </source>
</evidence>
<dbReference type="Pfam" id="PF00375">
    <property type="entry name" value="SDF"/>
    <property type="match status" value="1"/>
</dbReference>
<keyword evidence="2" id="KW-0813">Transport</keyword>
<evidence type="ECO:0000256" key="5">
    <source>
        <dbReference type="ARBA" id="ARBA00022847"/>
    </source>
</evidence>
<evidence type="ECO:0000256" key="4">
    <source>
        <dbReference type="ARBA" id="ARBA00022692"/>
    </source>
</evidence>
<reference evidence="9 10" key="1">
    <citation type="submission" date="2007-08" db="EMBL/GenBank/DDBJ databases">
        <authorList>
            <person name="Fulton L."/>
            <person name="Clifton S."/>
            <person name="Fulton B."/>
            <person name="Xu J."/>
            <person name="Minx P."/>
            <person name="Pepin K.H."/>
            <person name="Johnson M."/>
            <person name="Thiruvilangam P."/>
            <person name="Bhonagiri V."/>
            <person name="Nash W.E."/>
            <person name="Mardis E.R."/>
            <person name="Wilson R.K."/>
        </authorList>
    </citation>
    <scope>NUCLEOTIDE SEQUENCE [LARGE SCALE GENOMIC DNA]</scope>
    <source>
        <strain evidence="10">ATCC BAA-613 / DSM 15670 / CCUG 46953 / JCM 12243 / WAL 16351</strain>
    </source>
</reference>
<dbReference type="Gene3D" id="1.10.3860.10">
    <property type="entry name" value="Sodium:dicarboxylate symporter"/>
    <property type="match status" value="1"/>
</dbReference>
<dbReference type="FunFam" id="1.10.3860.10:FF:000001">
    <property type="entry name" value="C4-dicarboxylate transport protein"/>
    <property type="match status" value="1"/>
</dbReference>
<feature type="transmembrane region" description="Helical" evidence="8">
    <location>
        <begin position="348"/>
        <end position="370"/>
    </location>
</feature>
<dbReference type="PaxDb" id="411902-CLOBOL_06177"/>
<dbReference type="HOGENOM" id="CLU_019375_7_1_9"/>
<dbReference type="eggNOG" id="COG1301">
    <property type="taxonomic scope" value="Bacteria"/>
</dbReference>
<feature type="transmembrane region" description="Helical" evidence="8">
    <location>
        <begin position="183"/>
        <end position="204"/>
    </location>
</feature>
<comment type="subcellular location">
    <subcellularLocation>
        <location evidence="1">Cell membrane</location>
        <topology evidence="1">Multi-pass membrane protein</topology>
    </subcellularLocation>
</comment>
<keyword evidence="6 8" id="KW-1133">Transmembrane helix</keyword>
<proteinExistence type="predicted"/>
<dbReference type="Proteomes" id="UP000005396">
    <property type="component" value="Unassembled WGS sequence"/>
</dbReference>